<dbReference type="SUPFAM" id="SSF56784">
    <property type="entry name" value="HAD-like"/>
    <property type="match status" value="1"/>
</dbReference>
<evidence type="ECO:0000313" key="1">
    <source>
        <dbReference type="EMBL" id="NMH81432.1"/>
    </source>
</evidence>
<reference evidence="1 2" key="1">
    <citation type="submission" date="2020-04" db="EMBL/GenBank/DDBJ databases">
        <authorList>
            <person name="Klaysubun C."/>
            <person name="Duangmal K."/>
            <person name="Lipun K."/>
        </authorList>
    </citation>
    <scope>NUCLEOTIDE SEQUENCE [LARGE SCALE GENOMIC DNA]</scope>
    <source>
        <strain evidence="1 2">JCM 11839</strain>
    </source>
</reference>
<proteinExistence type="predicted"/>
<dbReference type="Gene3D" id="3.40.50.1000">
    <property type="entry name" value="HAD superfamily/HAD-like"/>
    <property type="match status" value="1"/>
</dbReference>
<dbReference type="Proteomes" id="UP001296706">
    <property type="component" value="Unassembled WGS sequence"/>
</dbReference>
<dbReference type="RefSeq" id="WP_169399469.1">
    <property type="nucleotide sequence ID" value="NZ_BAAAJH010000019.1"/>
</dbReference>
<dbReference type="InterPro" id="IPR024197">
    <property type="entry name" value="TPP-like"/>
</dbReference>
<sequence length="283" mass="29175">MTAGATTDGRPVVCLDLDRTTIYSAAALDLRVPDQHAPRLLCVEVLAGVPQSFMTEEAVHAFRSLQGAAVVVPTTTRTPEQLARVHLPGPAARFAIASNGGHLLVDGEIDPGWSAGVRARLAGCAPPAEVEAHMQARGGPFMLRLRTASELFCYAVVDRAALPAGWVEALAGWCAPRGWTVSLQGRKVYAVPAGLTKSAAAAEVLARSGGTHLLAAGDSLLDADLLDAADLAIRPAHGELATTGFTRPHLAVTTATGAAAGAELLAWLSERAGAFVLTGSGKP</sequence>
<comment type="caution">
    <text evidence="1">The sequence shown here is derived from an EMBL/GenBank/DDBJ whole genome shotgun (WGS) entry which is preliminary data.</text>
</comment>
<keyword evidence="1" id="KW-0378">Hydrolase</keyword>
<dbReference type="InterPro" id="IPR036412">
    <property type="entry name" value="HAD-like_sf"/>
</dbReference>
<gene>
    <name evidence="1" type="ORF">HF577_30615</name>
</gene>
<evidence type="ECO:0000313" key="2">
    <source>
        <dbReference type="Proteomes" id="UP001296706"/>
    </source>
</evidence>
<dbReference type="InterPro" id="IPR023214">
    <property type="entry name" value="HAD_sf"/>
</dbReference>
<dbReference type="EMBL" id="JAAXKY010000148">
    <property type="protein sequence ID" value="NMH81432.1"/>
    <property type="molecule type" value="Genomic_DNA"/>
</dbReference>
<organism evidence="1 2">
    <name type="scientific">Pseudonocardia xinjiangensis</name>
    <dbReference type="NCBI Taxonomy" id="75289"/>
    <lineage>
        <taxon>Bacteria</taxon>
        <taxon>Bacillati</taxon>
        <taxon>Actinomycetota</taxon>
        <taxon>Actinomycetes</taxon>
        <taxon>Pseudonocardiales</taxon>
        <taxon>Pseudonocardiaceae</taxon>
        <taxon>Pseudonocardia</taxon>
    </lineage>
</organism>
<dbReference type="GO" id="GO:0016787">
    <property type="term" value="F:hydrolase activity"/>
    <property type="evidence" value="ECO:0007669"/>
    <property type="project" value="UniProtKB-KW"/>
</dbReference>
<accession>A0ABX1RM17</accession>
<name>A0ABX1RM17_9PSEU</name>
<keyword evidence="2" id="KW-1185">Reference proteome</keyword>
<dbReference type="PIRSF" id="PIRSF030802">
    <property type="entry name" value="UCP030802"/>
    <property type="match status" value="1"/>
</dbReference>
<protein>
    <submittedName>
        <fullName evidence="1">HAD family hydrolase</fullName>
    </submittedName>
</protein>